<sequence>MKRRGCVKWELFSQSSGDVVELEMIKFHAKAVARECRGLPLAIITVGNAMRKKKQPELWVDALFELRRSAPYIAE</sequence>
<accession>A0AAV9C4G7</accession>
<reference evidence="1" key="1">
    <citation type="journal article" date="2023" name="Nat. Commun.">
        <title>Diploid and tetraploid genomes of Acorus and the evolution of monocots.</title>
        <authorList>
            <person name="Ma L."/>
            <person name="Liu K.W."/>
            <person name="Li Z."/>
            <person name="Hsiao Y.Y."/>
            <person name="Qi Y."/>
            <person name="Fu T."/>
            <person name="Tang G.D."/>
            <person name="Zhang D."/>
            <person name="Sun W.H."/>
            <person name="Liu D.K."/>
            <person name="Li Y."/>
            <person name="Chen G.Z."/>
            <person name="Liu X.D."/>
            <person name="Liao X.Y."/>
            <person name="Jiang Y.T."/>
            <person name="Yu X."/>
            <person name="Hao Y."/>
            <person name="Huang J."/>
            <person name="Zhao X.W."/>
            <person name="Ke S."/>
            <person name="Chen Y.Y."/>
            <person name="Wu W.L."/>
            <person name="Hsu J.L."/>
            <person name="Lin Y.F."/>
            <person name="Huang M.D."/>
            <person name="Li C.Y."/>
            <person name="Huang L."/>
            <person name="Wang Z.W."/>
            <person name="Zhao X."/>
            <person name="Zhong W.Y."/>
            <person name="Peng D.H."/>
            <person name="Ahmad S."/>
            <person name="Lan S."/>
            <person name="Zhang J.S."/>
            <person name="Tsai W.C."/>
            <person name="Van de Peer Y."/>
            <person name="Liu Z.J."/>
        </authorList>
    </citation>
    <scope>NUCLEOTIDE SEQUENCE</scope>
    <source>
        <strain evidence="1">CP</strain>
    </source>
</reference>
<reference evidence="1" key="2">
    <citation type="submission" date="2023-06" db="EMBL/GenBank/DDBJ databases">
        <authorList>
            <person name="Ma L."/>
            <person name="Liu K.-W."/>
            <person name="Li Z."/>
            <person name="Hsiao Y.-Y."/>
            <person name="Qi Y."/>
            <person name="Fu T."/>
            <person name="Tang G."/>
            <person name="Zhang D."/>
            <person name="Sun W.-H."/>
            <person name="Liu D.-K."/>
            <person name="Li Y."/>
            <person name="Chen G.-Z."/>
            <person name="Liu X.-D."/>
            <person name="Liao X.-Y."/>
            <person name="Jiang Y.-T."/>
            <person name="Yu X."/>
            <person name="Hao Y."/>
            <person name="Huang J."/>
            <person name="Zhao X.-W."/>
            <person name="Ke S."/>
            <person name="Chen Y.-Y."/>
            <person name="Wu W.-L."/>
            <person name="Hsu J.-L."/>
            <person name="Lin Y.-F."/>
            <person name="Huang M.-D."/>
            <person name="Li C.-Y."/>
            <person name="Huang L."/>
            <person name="Wang Z.-W."/>
            <person name="Zhao X."/>
            <person name="Zhong W.-Y."/>
            <person name="Peng D.-H."/>
            <person name="Ahmad S."/>
            <person name="Lan S."/>
            <person name="Zhang J.-S."/>
            <person name="Tsai W.-C."/>
            <person name="Van De Peer Y."/>
            <person name="Liu Z.-J."/>
        </authorList>
    </citation>
    <scope>NUCLEOTIDE SEQUENCE</scope>
    <source>
        <strain evidence="1">CP</strain>
        <tissue evidence="1">Leaves</tissue>
    </source>
</reference>
<dbReference type="EMBL" id="JAUJYO010000021">
    <property type="protein sequence ID" value="KAK1283276.1"/>
    <property type="molecule type" value="Genomic_DNA"/>
</dbReference>
<organism evidence="1 2">
    <name type="scientific">Acorus calamus</name>
    <name type="common">Sweet flag</name>
    <dbReference type="NCBI Taxonomy" id="4465"/>
    <lineage>
        <taxon>Eukaryota</taxon>
        <taxon>Viridiplantae</taxon>
        <taxon>Streptophyta</taxon>
        <taxon>Embryophyta</taxon>
        <taxon>Tracheophyta</taxon>
        <taxon>Spermatophyta</taxon>
        <taxon>Magnoliopsida</taxon>
        <taxon>Liliopsida</taxon>
        <taxon>Acoraceae</taxon>
        <taxon>Acorus</taxon>
    </lineage>
</organism>
<dbReference type="Gene3D" id="1.10.8.430">
    <property type="entry name" value="Helical domain of apoptotic protease-activating factors"/>
    <property type="match status" value="1"/>
</dbReference>
<gene>
    <name evidence="1" type="ORF">QJS10_CPB21g00822</name>
</gene>
<keyword evidence="2" id="KW-1185">Reference proteome</keyword>
<dbReference type="Proteomes" id="UP001180020">
    <property type="component" value="Unassembled WGS sequence"/>
</dbReference>
<comment type="caution">
    <text evidence="1">The sequence shown here is derived from an EMBL/GenBank/DDBJ whole genome shotgun (WGS) entry which is preliminary data.</text>
</comment>
<evidence type="ECO:0000313" key="2">
    <source>
        <dbReference type="Proteomes" id="UP001180020"/>
    </source>
</evidence>
<dbReference type="GO" id="GO:0043531">
    <property type="term" value="F:ADP binding"/>
    <property type="evidence" value="ECO:0007669"/>
    <property type="project" value="InterPro"/>
</dbReference>
<name>A0AAV9C4G7_ACOCL</name>
<dbReference type="InterPro" id="IPR042197">
    <property type="entry name" value="Apaf_helical"/>
</dbReference>
<protein>
    <submittedName>
        <fullName evidence="1">Disease resistance protein</fullName>
    </submittedName>
</protein>
<proteinExistence type="predicted"/>
<evidence type="ECO:0000313" key="1">
    <source>
        <dbReference type="EMBL" id="KAK1283276.1"/>
    </source>
</evidence>
<dbReference type="AlphaFoldDB" id="A0AAV9C4G7"/>